<dbReference type="EMBL" id="CP073708">
    <property type="protein sequence ID" value="QUO40399.1"/>
    <property type="molecule type" value="Genomic_DNA"/>
</dbReference>
<evidence type="ECO:0000313" key="4">
    <source>
        <dbReference type="Proteomes" id="UP000595847"/>
    </source>
</evidence>
<evidence type="ECO:0000313" key="3">
    <source>
        <dbReference type="EMBL" id="QUO40399.1"/>
    </source>
</evidence>
<feature type="signal peptide" evidence="1">
    <location>
        <begin position="1"/>
        <end position="25"/>
    </location>
</feature>
<evidence type="ECO:0000313" key="5">
    <source>
        <dbReference type="Proteomes" id="UP000677234"/>
    </source>
</evidence>
<name>A0A7T5JMG3_9BACL</name>
<dbReference type="AlphaFoldDB" id="A0A7T5JMG3"/>
<accession>A0A7T5JMG3</accession>
<dbReference type="KEGG" id="bcop:JD108_15605"/>
<evidence type="ECO:0008006" key="6">
    <source>
        <dbReference type="Google" id="ProtNLM"/>
    </source>
</evidence>
<gene>
    <name evidence="2" type="ORF">JD108_15605</name>
    <name evidence="3" type="ORF">KDJ56_15550</name>
</gene>
<evidence type="ECO:0000256" key="1">
    <source>
        <dbReference type="SAM" id="SignalP"/>
    </source>
</evidence>
<feature type="chain" id="PRO_5032312027" description="Amidase" evidence="1">
    <location>
        <begin position="26"/>
        <end position="293"/>
    </location>
</feature>
<reference evidence="2 4" key="1">
    <citation type="submission" date="2020-12" db="EMBL/GenBank/DDBJ databases">
        <title>strain FJAT-54423T represents a novel species of the genus Brevibacillus.</title>
        <authorList>
            <person name="Tang R."/>
        </authorList>
    </citation>
    <scope>NUCLEOTIDE SEQUENCE [LARGE SCALE GENOMIC DNA]</scope>
    <source>
        <strain evidence="2 4">FJAT-54423</strain>
    </source>
</reference>
<organism evidence="2 4">
    <name type="scientific">Brevibacillus composti</name>
    <dbReference type="NCBI Taxonomy" id="2796470"/>
    <lineage>
        <taxon>Bacteria</taxon>
        <taxon>Bacillati</taxon>
        <taxon>Bacillota</taxon>
        <taxon>Bacilli</taxon>
        <taxon>Bacillales</taxon>
        <taxon>Paenibacillaceae</taxon>
        <taxon>Brevibacillus</taxon>
    </lineage>
</organism>
<reference evidence="3" key="2">
    <citation type="submission" date="2021-04" db="EMBL/GenBank/DDBJ databases">
        <title>Brevibacillus composti FJAT-54423, complete genome.</title>
        <authorList>
            <person name="Tang R."/>
        </authorList>
    </citation>
    <scope>NUCLEOTIDE SEQUENCE</scope>
    <source>
        <strain evidence="3">FJAT-54424</strain>
    </source>
</reference>
<protein>
    <recommendedName>
        <fullName evidence="6">Amidase</fullName>
    </recommendedName>
</protein>
<dbReference type="Proteomes" id="UP000677234">
    <property type="component" value="Chromosome"/>
</dbReference>
<evidence type="ECO:0000313" key="2">
    <source>
        <dbReference type="EMBL" id="QQE73318.1"/>
    </source>
</evidence>
<keyword evidence="1" id="KW-0732">Signal</keyword>
<proteinExistence type="predicted"/>
<dbReference type="EMBL" id="CP066308">
    <property type="protein sequence ID" value="QQE73318.1"/>
    <property type="molecule type" value="Genomic_DNA"/>
</dbReference>
<sequence length="293" mass="32796">MAFVSRTALFFLMLPAVLLSGFSTAEKPVRATWLWQTYQTASQPNQILSFTAKQGVNLLYLKIDTTLRPAYYQSFVKQAREMGIEVHALGGKASWGLERGREEIHSLISWVVRYNQSVGAEAAISGIHLDIEPHTLPEWKTDQASVIRQWMANVDAYTSYLQAQAPDLHLGADIPFWLDKYPLPDQPSISVAERLIAAHDHVAVMAYRDKAEGPNSISALVPQELEIAERLGKKIVVAVETKASSEGDFVTFYEEGRTRMEDELAKLHQLLGDSPSFAGVAIHSYEYWSSLKE</sequence>
<keyword evidence="5" id="KW-1185">Reference proteome</keyword>
<dbReference type="RefSeq" id="WP_198826944.1">
    <property type="nucleotide sequence ID" value="NZ_CP066308.1"/>
</dbReference>
<dbReference type="Proteomes" id="UP000595847">
    <property type="component" value="Chromosome"/>
</dbReference>